<evidence type="ECO:0000313" key="1">
    <source>
        <dbReference type="EMBL" id="SFT81403.1"/>
    </source>
</evidence>
<dbReference type="EMBL" id="FPAS01000004">
    <property type="protein sequence ID" value="SFT81403.1"/>
    <property type="molecule type" value="Genomic_DNA"/>
</dbReference>
<dbReference type="OrthoDB" id="712930at2"/>
<dbReference type="Proteomes" id="UP000236454">
    <property type="component" value="Unassembled WGS sequence"/>
</dbReference>
<gene>
    <name evidence="1" type="ORF">SAMN05216474_2490</name>
</gene>
<dbReference type="STRING" id="477690.SAMN05216474_2490"/>
<dbReference type="Gene3D" id="1.25.40.10">
    <property type="entry name" value="Tetratricopeptide repeat domain"/>
    <property type="match status" value="1"/>
</dbReference>
<evidence type="ECO:0008006" key="3">
    <source>
        <dbReference type="Google" id="ProtNLM"/>
    </source>
</evidence>
<organism evidence="1 2">
    <name type="scientific">Lishizhenia tianjinensis</name>
    <dbReference type="NCBI Taxonomy" id="477690"/>
    <lineage>
        <taxon>Bacteria</taxon>
        <taxon>Pseudomonadati</taxon>
        <taxon>Bacteroidota</taxon>
        <taxon>Flavobacteriia</taxon>
        <taxon>Flavobacteriales</taxon>
        <taxon>Crocinitomicaceae</taxon>
        <taxon>Lishizhenia</taxon>
    </lineage>
</organism>
<dbReference type="AlphaFoldDB" id="A0A1I7B2H7"/>
<reference evidence="1 2" key="1">
    <citation type="submission" date="2016-10" db="EMBL/GenBank/DDBJ databases">
        <authorList>
            <person name="de Groot N.N."/>
        </authorList>
    </citation>
    <scope>NUCLEOTIDE SEQUENCE [LARGE SCALE GENOMIC DNA]</scope>
    <source>
        <strain evidence="1 2">CGMCC 1.7005</strain>
    </source>
</reference>
<protein>
    <recommendedName>
        <fullName evidence="3">Tetratricopeptide repeat-containing protein</fullName>
    </recommendedName>
</protein>
<dbReference type="RefSeq" id="WP_090250609.1">
    <property type="nucleotide sequence ID" value="NZ_FPAS01000004.1"/>
</dbReference>
<dbReference type="SUPFAM" id="SSF48452">
    <property type="entry name" value="TPR-like"/>
    <property type="match status" value="1"/>
</dbReference>
<dbReference type="InterPro" id="IPR011990">
    <property type="entry name" value="TPR-like_helical_dom_sf"/>
</dbReference>
<evidence type="ECO:0000313" key="2">
    <source>
        <dbReference type="Proteomes" id="UP000236454"/>
    </source>
</evidence>
<name>A0A1I7B2H7_9FLAO</name>
<dbReference type="PROSITE" id="PS51257">
    <property type="entry name" value="PROKAR_LIPOPROTEIN"/>
    <property type="match status" value="1"/>
</dbReference>
<proteinExistence type="predicted"/>
<sequence>MTRKVIILLIIIVAISSCRLLLSRKTSDAIKNPQALEYYIQAQEQSAKGKVGFQNAINLLNKADSLEPKNAIILHERGLTKFNSKIDIDGSFIDLQLSINYSTDEKDKLIRYNNRGICYMEINKMDKACEDWARSGKYGESYTEKYCNK</sequence>
<keyword evidence="2" id="KW-1185">Reference proteome</keyword>
<accession>A0A1I7B2H7</accession>